<dbReference type="STRING" id="598659.NAMH_0526"/>
<organism evidence="1 2">
    <name type="scientific">Nautilia profundicola (strain ATCC BAA-1463 / DSM 18972 / AmH)</name>
    <dbReference type="NCBI Taxonomy" id="598659"/>
    <lineage>
        <taxon>Bacteria</taxon>
        <taxon>Pseudomonadati</taxon>
        <taxon>Campylobacterota</taxon>
        <taxon>Epsilonproteobacteria</taxon>
        <taxon>Nautiliales</taxon>
        <taxon>Nautiliaceae</taxon>
        <taxon>Nautilia</taxon>
    </lineage>
</organism>
<proteinExistence type="predicted"/>
<gene>
    <name evidence="1" type="ordered locus">NAMH_0526</name>
</gene>
<protein>
    <submittedName>
        <fullName evidence="1">Uncharacterized protein</fullName>
    </submittedName>
</protein>
<dbReference type="HOGENOM" id="CLU_3155209_0_0_7"/>
<name>B9L8I6_NAUPA</name>
<dbReference type="EMBL" id="CP001279">
    <property type="protein sequence ID" value="ACM93654.1"/>
    <property type="molecule type" value="Genomic_DNA"/>
</dbReference>
<sequence length="48" mass="5853">MDIKRYEELRMKELELAYKEVMEDYKNGDYKVLSAKEHIESLKEELDV</sequence>
<keyword evidence="2" id="KW-1185">Reference proteome</keyword>
<reference evidence="1 2" key="1">
    <citation type="journal article" date="2009" name="PLoS Genet.">
        <title>Adaptations to submarine hydrothermal environments exemplified by the genome of Nautilia profundicola.</title>
        <authorList>
            <person name="Campbell B.J."/>
            <person name="Smith J.L."/>
            <person name="Hanson T.E."/>
            <person name="Klotz M.G."/>
            <person name="Stein L.Y."/>
            <person name="Lee C.K."/>
            <person name="Wu D."/>
            <person name="Robinson J.M."/>
            <person name="Khouri H.M."/>
            <person name="Eisen J.A."/>
            <person name="Cary S.C."/>
        </authorList>
    </citation>
    <scope>NUCLEOTIDE SEQUENCE [LARGE SCALE GENOMIC DNA]</scope>
    <source>
        <strain evidence="2">ATCC BAA-1463 / DSM 18972 / AmH</strain>
    </source>
</reference>
<dbReference type="AlphaFoldDB" id="B9L8I6"/>
<accession>B9L8I6</accession>
<evidence type="ECO:0000313" key="2">
    <source>
        <dbReference type="Proteomes" id="UP000000448"/>
    </source>
</evidence>
<dbReference type="KEGG" id="nam:NAMH_0526"/>
<dbReference type="Proteomes" id="UP000000448">
    <property type="component" value="Chromosome"/>
</dbReference>
<evidence type="ECO:0000313" key="1">
    <source>
        <dbReference type="EMBL" id="ACM93654.1"/>
    </source>
</evidence>